<protein>
    <submittedName>
        <fullName evidence="1">Uncharacterized protein</fullName>
    </submittedName>
</protein>
<proteinExistence type="predicted"/>
<dbReference type="Proteomes" id="UP000507954">
    <property type="component" value="Unassembled WGS sequence"/>
</dbReference>
<sequence>MLKNRSTRCRNHGHGLRLPPARSLRVLIFRQRRSSGGFSGARLPAHHGNFLGGAGANPARLPIKSTAWALPRTRQGTRAPSLRITCCAVLSFTRRYASREVETPQSELARLMLKANGSLAARRILRRSRVRICRTSQYPR</sequence>
<dbReference type="AlphaFoldDB" id="A0A508X6V2"/>
<gene>
    <name evidence="1" type="ORF">EMEDMD4_520084</name>
</gene>
<dbReference type="EMBL" id="CABFNB010000120">
    <property type="protein sequence ID" value="VTZ63790.1"/>
    <property type="molecule type" value="Genomic_DNA"/>
</dbReference>
<organism evidence="1">
    <name type="scientific">Sinorhizobium medicae</name>
    <dbReference type="NCBI Taxonomy" id="110321"/>
    <lineage>
        <taxon>Bacteria</taxon>
        <taxon>Pseudomonadati</taxon>
        <taxon>Pseudomonadota</taxon>
        <taxon>Alphaproteobacteria</taxon>
        <taxon>Hyphomicrobiales</taxon>
        <taxon>Rhizobiaceae</taxon>
        <taxon>Sinorhizobium/Ensifer group</taxon>
        <taxon>Sinorhizobium</taxon>
    </lineage>
</organism>
<reference evidence="1" key="1">
    <citation type="submission" date="2019-06" db="EMBL/GenBank/DDBJ databases">
        <authorList>
            <person name="Le Quere A."/>
            <person name="Colella S."/>
        </authorList>
    </citation>
    <scope>NUCLEOTIDE SEQUENCE</scope>
    <source>
        <strain evidence="1">EmedicaeMD41</strain>
    </source>
</reference>
<name>A0A508X6V2_9HYPH</name>
<evidence type="ECO:0000313" key="1">
    <source>
        <dbReference type="EMBL" id="VTZ63790.1"/>
    </source>
</evidence>
<accession>A0A508X6V2</accession>